<dbReference type="Proteomes" id="UP001139031">
    <property type="component" value="Unassembled WGS sequence"/>
</dbReference>
<proteinExistence type="predicted"/>
<evidence type="ECO:0000313" key="3">
    <source>
        <dbReference type="Proteomes" id="UP001139031"/>
    </source>
</evidence>
<feature type="compositionally biased region" description="Basic and acidic residues" evidence="1">
    <location>
        <begin position="29"/>
        <end position="47"/>
    </location>
</feature>
<dbReference type="RefSeq" id="WP_224196630.1">
    <property type="nucleotide sequence ID" value="NZ_JAIRAU010000052.1"/>
</dbReference>
<feature type="compositionally biased region" description="Low complexity" evidence="1">
    <location>
        <begin position="125"/>
        <end position="134"/>
    </location>
</feature>
<feature type="region of interest" description="Disordered" evidence="1">
    <location>
        <begin position="103"/>
        <end position="199"/>
    </location>
</feature>
<reference evidence="2" key="1">
    <citation type="submission" date="2021-08" db="EMBL/GenBank/DDBJ databases">
        <authorList>
            <person name="Stevens D.C."/>
        </authorList>
    </citation>
    <scope>NUCLEOTIDE SEQUENCE</scope>
    <source>
        <strain evidence="2">DSM 53165</strain>
    </source>
</reference>
<accession>A0ABS7U2Y6</accession>
<evidence type="ECO:0000313" key="2">
    <source>
        <dbReference type="EMBL" id="MBZ5714898.1"/>
    </source>
</evidence>
<gene>
    <name evidence="2" type="ORF">K7C98_37170</name>
</gene>
<sequence length="235" mass="25407">MKLLKVIWAILRGIFWGIVDDDLFSSREEPAANKEGPWWEDKARTPKEPTASSTAPKAEPSAHKATTPGWWAAPAPPATPPTIKVETDAGTFIAATTFSGPNLMGIRRVERPRQEGESRRRRRSTTPPTSPVTRTDIKLEPWEPAIPQQVASEPTIRQGAASELPTTGIQLRPREPAVPQNAASEPNGPDAAVPIEPADVPRVARARRVRSRFGGAPQLATTLATRLALAASTQS</sequence>
<dbReference type="EMBL" id="JAIRAU010000052">
    <property type="protein sequence ID" value="MBZ5714898.1"/>
    <property type="molecule type" value="Genomic_DNA"/>
</dbReference>
<feature type="region of interest" description="Disordered" evidence="1">
    <location>
        <begin position="29"/>
        <end position="80"/>
    </location>
</feature>
<organism evidence="2 3">
    <name type="scientific">Nannocystis pusilla</name>
    <dbReference type="NCBI Taxonomy" id="889268"/>
    <lineage>
        <taxon>Bacteria</taxon>
        <taxon>Pseudomonadati</taxon>
        <taxon>Myxococcota</taxon>
        <taxon>Polyangia</taxon>
        <taxon>Nannocystales</taxon>
        <taxon>Nannocystaceae</taxon>
        <taxon>Nannocystis</taxon>
    </lineage>
</organism>
<keyword evidence="3" id="KW-1185">Reference proteome</keyword>
<name>A0ABS7U2Y6_9BACT</name>
<evidence type="ECO:0000256" key="1">
    <source>
        <dbReference type="SAM" id="MobiDB-lite"/>
    </source>
</evidence>
<protein>
    <submittedName>
        <fullName evidence="2">Uncharacterized protein</fullName>
    </submittedName>
</protein>
<feature type="compositionally biased region" description="Basic and acidic residues" evidence="1">
    <location>
        <begin position="107"/>
        <end position="118"/>
    </location>
</feature>
<comment type="caution">
    <text evidence="2">The sequence shown here is derived from an EMBL/GenBank/DDBJ whole genome shotgun (WGS) entry which is preliminary data.</text>
</comment>